<dbReference type="Proteomes" id="UP000190834">
    <property type="component" value="Unassembled WGS sequence"/>
</dbReference>
<feature type="transmembrane region" description="Helical" evidence="1">
    <location>
        <begin position="7"/>
        <end position="24"/>
    </location>
</feature>
<evidence type="ECO:0000313" key="3">
    <source>
        <dbReference type="Proteomes" id="UP000190834"/>
    </source>
</evidence>
<accession>A0A1T4KK17</accession>
<keyword evidence="1" id="KW-0812">Transmembrane</keyword>
<name>A0A1T4KK17_VIBCI</name>
<proteinExistence type="predicted"/>
<reference evidence="3" key="1">
    <citation type="submission" date="2017-02" db="EMBL/GenBank/DDBJ databases">
        <authorList>
            <person name="Varghese N."/>
            <person name="Submissions S."/>
        </authorList>
    </citation>
    <scope>NUCLEOTIDE SEQUENCE [LARGE SCALE GENOMIC DNA]</scope>
    <source>
        <strain evidence="3">DSM 19608</strain>
    </source>
</reference>
<evidence type="ECO:0000256" key="1">
    <source>
        <dbReference type="SAM" id="Phobius"/>
    </source>
</evidence>
<keyword evidence="3" id="KW-1185">Reference proteome</keyword>
<feature type="transmembrane region" description="Helical" evidence="1">
    <location>
        <begin position="30"/>
        <end position="48"/>
    </location>
</feature>
<feature type="transmembrane region" description="Helical" evidence="1">
    <location>
        <begin position="60"/>
        <end position="78"/>
    </location>
</feature>
<keyword evidence="1" id="KW-0472">Membrane</keyword>
<organism evidence="2 3">
    <name type="scientific">Vibrio cincinnatiensis DSM 19608</name>
    <dbReference type="NCBI Taxonomy" id="1123491"/>
    <lineage>
        <taxon>Bacteria</taxon>
        <taxon>Pseudomonadati</taxon>
        <taxon>Pseudomonadota</taxon>
        <taxon>Gammaproteobacteria</taxon>
        <taxon>Vibrionales</taxon>
        <taxon>Vibrionaceae</taxon>
        <taxon>Vibrio</taxon>
    </lineage>
</organism>
<evidence type="ECO:0000313" key="2">
    <source>
        <dbReference type="EMBL" id="SJZ42759.1"/>
    </source>
</evidence>
<dbReference type="EMBL" id="FUXB01000001">
    <property type="protein sequence ID" value="SJZ42759.1"/>
    <property type="molecule type" value="Genomic_DNA"/>
</dbReference>
<dbReference type="Pfam" id="PF09997">
    <property type="entry name" value="DUF2238"/>
    <property type="match status" value="1"/>
</dbReference>
<dbReference type="InterPro" id="IPR014509">
    <property type="entry name" value="YjdF-like"/>
</dbReference>
<dbReference type="PIRSF" id="PIRSF020606">
    <property type="entry name" value="UCP020606"/>
    <property type="match status" value="1"/>
</dbReference>
<feature type="transmembrane region" description="Helical" evidence="1">
    <location>
        <begin position="98"/>
        <end position="116"/>
    </location>
</feature>
<keyword evidence="1" id="KW-1133">Transmembrane helix</keyword>
<dbReference type="InterPro" id="IPR058534">
    <property type="entry name" value="YjdF"/>
</dbReference>
<sequence>MMLSKPIALFTFAYLPIFLFSAIAPTSHAVWIAEILPALCILSVLWWVSYHGTLSKTAYLLAFLWLALHTIGAKYTFAEVPFDWFNQLLGSSRNHFDRVAHFAIGLYAYPIAELLLRKKLCNRLIASLFALFSIMSVAAGYEIVEWWYAELAGGEEGLAFLGSQGDIWDAQKDMLCDTLGGITALMILNWQCYRSPERFTHSGVCAIRSPEYAVKSKLSKGQNLR</sequence>
<gene>
    <name evidence="2" type="ORF">SAMN02745782_00250</name>
</gene>
<dbReference type="OrthoDB" id="9786473at2"/>
<protein>
    <submittedName>
        <fullName evidence="2">Putative membrane protein</fullName>
    </submittedName>
</protein>
<dbReference type="AlphaFoldDB" id="A0A1T4KK17"/>
<feature type="transmembrane region" description="Helical" evidence="1">
    <location>
        <begin position="128"/>
        <end position="149"/>
    </location>
</feature>